<evidence type="ECO:0000259" key="1">
    <source>
        <dbReference type="SMART" id="SM00481"/>
    </source>
</evidence>
<dbReference type="EMBL" id="CP015079">
    <property type="protein sequence ID" value="ANH36538.1"/>
    <property type="molecule type" value="Genomic_DNA"/>
</dbReference>
<dbReference type="SMART" id="SM00481">
    <property type="entry name" value="POLIIIAc"/>
    <property type="match status" value="1"/>
</dbReference>
<name>A0A1A9GE62_9ACTN</name>
<dbReference type="GO" id="GO:0035312">
    <property type="term" value="F:5'-3' DNA exonuclease activity"/>
    <property type="evidence" value="ECO:0007669"/>
    <property type="project" value="TreeGrafter"/>
</dbReference>
<dbReference type="Gene3D" id="3.20.20.140">
    <property type="entry name" value="Metal-dependent hydrolases"/>
    <property type="match status" value="1"/>
</dbReference>
<dbReference type="InterPro" id="IPR016195">
    <property type="entry name" value="Pol/histidinol_Pase-like"/>
</dbReference>
<dbReference type="GO" id="GO:0004534">
    <property type="term" value="F:5'-3' RNA exonuclease activity"/>
    <property type="evidence" value="ECO:0007669"/>
    <property type="project" value="TreeGrafter"/>
</dbReference>
<dbReference type="Proteomes" id="UP000077868">
    <property type="component" value="Chromosome"/>
</dbReference>
<dbReference type="CDD" id="cd07438">
    <property type="entry name" value="PHP_HisPPase_AMP"/>
    <property type="match status" value="1"/>
</dbReference>
<evidence type="ECO:0000313" key="3">
    <source>
        <dbReference type="Proteomes" id="UP000077868"/>
    </source>
</evidence>
<dbReference type="InterPro" id="IPR003141">
    <property type="entry name" value="Pol/His_phosphatase_N"/>
</dbReference>
<gene>
    <name evidence="2" type="ORF">I601_0084</name>
</gene>
<proteinExistence type="predicted"/>
<dbReference type="SUPFAM" id="SSF89550">
    <property type="entry name" value="PHP domain-like"/>
    <property type="match status" value="1"/>
</dbReference>
<dbReference type="Gene3D" id="1.10.150.650">
    <property type="match status" value="1"/>
</dbReference>
<dbReference type="OrthoDB" id="9804333at2"/>
<protein>
    <submittedName>
        <fullName evidence="2">Error-prone DNA polymerase</fullName>
    </submittedName>
</protein>
<dbReference type="PANTHER" id="PTHR42924">
    <property type="entry name" value="EXONUCLEASE"/>
    <property type="match status" value="1"/>
</dbReference>
<dbReference type="Pfam" id="PF02811">
    <property type="entry name" value="PHP"/>
    <property type="match status" value="1"/>
</dbReference>
<accession>A0A1A9GE62</accession>
<dbReference type="AlphaFoldDB" id="A0A1A9GE62"/>
<dbReference type="STRING" id="1300347.I601_0084"/>
<dbReference type="PATRIC" id="fig|1300347.3.peg.85"/>
<sequence length="290" mass="30141">MRIDLHTHSRASDGTQSPAELVHAAVAADLDVLALTDHDTAAGWDEAAGAASAAGLRLVRGMEISTRFDGQGVHLLAYLPDPSYPPLAAELERILEGRRSRVPGILEGLRGAGISLTEADVARVSGHSAASGRPHVADALVALGVVADRTEAFDRLLSPGRPGYVDRYAAPLRDMIGLVAAAGGVSVVAHVWGRRHDESPDGRALAELAGLGLAGIEVDHQDHSPAARERLRGIARELDLVVTGSSDHHGDGKVDHDLGCHTTAPEQLERLLDLAAAAALASGRDAPGPV</sequence>
<evidence type="ECO:0000313" key="2">
    <source>
        <dbReference type="EMBL" id="ANH36538.1"/>
    </source>
</evidence>
<reference evidence="2 3" key="1">
    <citation type="submission" date="2016-03" db="EMBL/GenBank/DDBJ databases">
        <title>Complete genome sequence of a soil Actinobacterium, Nocardioides dokdonensis FR1436.</title>
        <authorList>
            <person name="Kwon S.-K."/>
            <person name="Kim K."/>
            <person name="Kim J.F."/>
        </authorList>
    </citation>
    <scope>NUCLEOTIDE SEQUENCE [LARGE SCALE GENOMIC DNA]</scope>
    <source>
        <strain evidence="2 3">FR1436</strain>
    </source>
</reference>
<dbReference type="InterPro" id="IPR052018">
    <property type="entry name" value="PHP_domain"/>
</dbReference>
<feature type="domain" description="Polymerase/histidinol phosphatase N-terminal" evidence="1">
    <location>
        <begin position="3"/>
        <end position="68"/>
    </location>
</feature>
<dbReference type="RefSeq" id="WP_068105019.1">
    <property type="nucleotide sequence ID" value="NZ_CP015079.1"/>
</dbReference>
<dbReference type="InterPro" id="IPR004013">
    <property type="entry name" value="PHP_dom"/>
</dbReference>
<dbReference type="PANTHER" id="PTHR42924:SF3">
    <property type="entry name" value="POLYMERASE_HISTIDINOL PHOSPHATASE N-TERMINAL DOMAIN-CONTAINING PROTEIN"/>
    <property type="match status" value="1"/>
</dbReference>
<dbReference type="KEGG" id="ndk:I601_0084"/>
<keyword evidence="3" id="KW-1185">Reference proteome</keyword>
<organism evidence="2 3">
    <name type="scientific">Nocardioides dokdonensis FR1436</name>
    <dbReference type="NCBI Taxonomy" id="1300347"/>
    <lineage>
        <taxon>Bacteria</taxon>
        <taxon>Bacillati</taxon>
        <taxon>Actinomycetota</taxon>
        <taxon>Actinomycetes</taxon>
        <taxon>Propionibacteriales</taxon>
        <taxon>Nocardioidaceae</taxon>
        <taxon>Nocardioides</taxon>
    </lineage>
</organism>